<evidence type="ECO:0000256" key="9">
    <source>
        <dbReference type="ARBA" id="ARBA00023002"/>
    </source>
</evidence>
<dbReference type="SUPFAM" id="SSF51230">
    <property type="entry name" value="Single hybrid motif"/>
    <property type="match status" value="1"/>
</dbReference>
<dbReference type="PROSITE" id="PS00076">
    <property type="entry name" value="PYRIDINE_REDOX_1"/>
    <property type="match status" value="1"/>
</dbReference>
<comment type="catalytic activity">
    <reaction evidence="13 17">
        <text>N(6)-[(R)-dihydrolipoyl]-L-lysyl-[protein] + NAD(+) = N(6)-[(R)-lipoyl]-L-lysyl-[protein] + NADH + H(+)</text>
        <dbReference type="Rhea" id="RHEA:15045"/>
        <dbReference type="Rhea" id="RHEA-COMP:10474"/>
        <dbReference type="Rhea" id="RHEA-COMP:10475"/>
        <dbReference type="ChEBI" id="CHEBI:15378"/>
        <dbReference type="ChEBI" id="CHEBI:57540"/>
        <dbReference type="ChEBI" id="CHEBI:57945"/>
        <dbReference type="ChEBI" id="CHEBI:83099"/>
        <dbReference type="ChEBI" id="CHEBI:83100"/>
        <dbReference type="EC" id="1.8.1.4"/>
    </reaction>
</comment>
<evidence type="ECO:0000256" key="8">
    <source>
        <dbReference type="ARBA" id="ARBA00022827"/>
    </source>
</evidence>
<reference evidence="19" key="1">
    <citation type="submission" date="2019-12" db="EMBL/GenBank/DDBJ databases">
        <title>Clostridiaceae gen. nov. sp. nov., isolated from sediment in Xinjiang, China.</title>
        <authorList>
            <person name="Zhang R."/>
        </authorList>
    </citation>
    <scope>NUCLEOTIDE SEQUENCE</scope>
    <source>
        <strain evidence="19">D2Q-11</strain>
    </source>
</reference>
<dbReference type="InterPro" id="IPR000089">
    <property type="entry name" value="Biotin_lipoyl"/>
</dbReference>
<protein>
    <recommendedName>
        <fullName evidence="4 17">Dihydrolipoyl dehydrogenase</fullName>
        <ecNumber evidence="3 17">1.8.1.4</ecNumber>
    </recommendedName>
</protein>
<evidence type="ECO:0000256" key="16">
    <source>
        <dbReference type="PIRSR" id="PIRSR000350-4"/>
    </source>
</evidence>
<evidence type="ECO:0000256" key="13">
    <source>
        <dbReference type="ARBA" id="ARBA00049187"/>
    </source>
</evidence>
<evidence type="ECO:0000256" key="2">
    <source>
        <dbReference type="ARBA" id="ARBA00007532"/>
    </source>
</evidence>
<dbReference type="EMBL" id="WSFT01000019">
    <property type="protein sequence ID" value="MBS4537636.1"/>
    <property type="molecule type" value="Genomic_DNA"/>
</dbReference>
<dbReference type="PIRSF" id="PIRSF000350">
    <property type="entry name" value="Mercury_reductase_MerA"/>
    <property type="match status" value="1"/>
</dbReference>
<feature type="binding site" evidence="15">
    <location>
        <position position="422"/>
    </location>
    <ligand>
        <name>FAD</name>
        <dbReference type="ChEBI" id="CHEBI:57692"/>
    </ligand>
</feature>
<dbReference type="InterPro" id="IPR003016">
    <property type="entry name" value="2-oxoA_DH_lipoyl-BS"/>
</dbReference>
<dbReference type="Gene3D" id="3.50.50.60">
    <property type="entry name" value="FAD/NAD(P)-binding domain"/>
    <property type="match status" value="2"/>
</dbReference>
<dbReference type="InterPro" id="IPR012999">
    <property type="entry name" value="Pyr_OxRdtase_I_AS"/>
</dbReference>
<comment type="cofactor">
    <cofactor evidence="15 17">
        <name>FAD</name>
        <dbReference type="ChEBI" id="CHEBI:57692"/>
    </cofactor>
    <text evidence="15 17">Binds 1 FAD per subunit.</text>
</comment>
<evidence type="ECO:0000256" key="7">
    <source>
        <dbReference type="ARBA" id="ARBA00022823"/>
    </source>
</evidence>
<dbReference type="InterPro" id="IPR004099">
    <property type="entry name" value="Pyr_nucl-diS_OxRdtase_dimer"/>
</dbReference>
<dbReference type="GO" id="GO:0004148">
    <property type="term" value="F:dihydrolipoyl dehydrogenase (NADH) activity"/>
    <property type="evidence" value="ECO:0007669"/>
    <property type="project" value="UniProtKB-EC"/>
</dbReference>
<keyword evidence="9 17" id="KW-0560">Oxidoreductase</keyword>
<name>A0A942Z5N8_9FIRM</name>
<dbReference type="CDD" id="cd06849">
    <property type="entry name" value="lipoyl_domain"/>
    <property type="match status" value="1"/>
</dbReference>
<feature type="disulfide bond" description="Redox-active" evidence="16">
    <location>
        <begin position="152"/>
        <end position="157"/>
    </location>
</feature>
<evidence type="ECO:0000256" key="12">
    <source>
        <dbReference type="ARBA" id="ARBA00023284"/>
    </source>
</evidence>
<keyword evidence="15" id="KW-0547">Nucleotide-binding</keyword>
<feature type="domain" description="Lipoyl-binding" evidence="18">
    <location>
        <begin position="2"/>
        <end position="77"/>
    </location>
</feature>
<evidence type="ECO:0000256" key="3">
    <source>
        <dbReference type="ARBA" id="ARBA00012608"/>
    </source>
</evidence>
<feature type="active site" description="Proton acceptor" evidence="14">
    <location>
        <position position="554"/>
    </location>
</feature>
<gene>
    <name evidence="19" type="primary">lpdA</name>
    <name evidence="19" type="ORF">GOQ27_04125</name>
</gene>
<evidence type="ECO:0000313" key="19">
    <source>
        <dbReference type="EMBL" id="MBS4537636.1"/>
    </source>
</evidence>
<dbReference type="Proteomes" id="UP000724672">
    <property type="component" value="Unassembled WGS sequence"/>
</dbReference>
<dbReference type="PRINTS" id="PR00411">
    <property type="entry name" value="PNDRDTASEI"/>
</dbReference>
<dbReference type="FunFam" id="3.30.390.30:FF:000001">
    <property type="entry name" value="Dihydrolipoyl dehydrogenase"/>
    <property type="match status" value="1"/>
</dbReference>
<dbReference type="GO" id="GO:0050660">
    <property type="term" value="F:flavin adenine dinucleotide binding"/>
    <property type="evidence" value="ECO:0007669"/>
    <property type="project" value="InterPro"/>
</dbReference>
<dbReference type="NCBIfam" id="TIGR01350">
    <property type="entry name" value="lipoamide_DH"/>
    <property type="match status" value="1"/>
</dbReference>
<proteinExistence type="inferred from homology"/>
<feature type="binding site" evidence="15">
    <location>
        <position position="312"/>
    </location>
    <ligand>
        <name>NAD(+)</name>
        <dbReference type="ChEBI" id="CHEBI:57540"/>
    </ligand>
</feature>
<dbReference type="PROSITE" id="PS00189">
    <property type="entry name" value="LIPOYL"/>
    <property type="match status" value="1"/>
</dbReference>
<dbReference type="Pfam" id="PF02852">
    <property type="entry name" value="Pyr_redox_dim"/>
    <property type="match status" value="1"/>
</dbReference>
<accession>A0A942Z5N8</accession>
<dbReference type="PRINTS" id="PR00368">
    <property type="entry name" value="FADPNR"/>
</dbReference>
<dbReference type="InterPro" id="IPR006258">
    <property type="entry name" value="Lipoamide_DH"/>
</dbReference>
<keyword evidence="11" id="KW-1015">Disulfide bond</keyword>
<comment type="caution">
    <text evidence="19">The sequence shown here is derived from an EMBL/GenBank/DDBJ whole genome shotgun (WGS) entry which is preliminary data.</text>
</comment>
<dbReference type="InterPro" id="IPR001100">
    <property type="entry name" value="Pyr_nuc-diS_OxRdtase"/>
</dbReference>
<dbReference type="InterPro" id="IPR016156">
    <property type="entry name" value="FAD/NAD-linked_Rdtase_dimer_sf"/>
</dbReference>
<dbReference type="EC" id="1.8.1.4" evidence="3 17"/>
<dbReference type="RefSeq" id="WP_203365559.1">
    <property type="nucleotide sequence ID" value="NZ_WSFT01000019.1"/>
</dbReference>
<feature type="binding site" evidence="15">
    <location>
        <position position="161"/>
    </location>
    <ligand>
        <name>FAD</name>
        <dbReference type="ChEBI" id="CHEBI:57692"/>
    </ligand>
</feature>
<dbReference type="InterPro" id="IPR036188">
    <property type="entry name" value="FAD/NAD-bd_sf"/>
</dbReference>
<keyword evidence="8 15" id="KW-0274">FAD</keyword>
<evidence type="ECO:0000256" key="11">
    <source>
        <dbReference type="ARBA" id="ARBA00023157"/>
    </source>
</evidence>
<feature type="binding site" evidence="15">
    <location>
        <begin position="252"/>
        <end position="254"/>
    </location>
    <ligand>
        <name>FAD</name>
        <dbReference type="ChEBI" id="CHEBI:57692"/>
    </ligand>
</feature>
<dbReference type="Gene3D" id="3.30.390.30">
    <property type="match status" value="1"/>
</dbReference>
<dbReference type="SUPFAM" id="SSF55424">
    <property type="entry name" value="FAD/NAD-linked reductases, dimerisation (C-terminal) domain"/>
    <property type="match status" value="1"/>
</dbReference>
<evidence type="ECO:0000313" key="20">
    <source>
        <dbReference type="Proteomes" id="UP000724672"/>
    </source>
</evidence>
<evidence type="ECO:0000256" key="4">
    <source>
        <dbReference type="ARBA" id="ARBA00016961"/>
    </source>
</evidence>
<keyword evidence="7" id="KW-0450">Lipoyl</keyword>
<comment type="miscellaneous">
    <text evidence="17">The active site is a redox-active disulfide bond.</text>
</comment>
<comment type="similarity">
    <text evidence="2 17">Belongs to the class-I pyridine nucleotide-disulfide oxidoreductase family.</text>
</comment>
<comment type="subcellular location">
    <subcellularLocation>
        <location evidence="1">Cytoplasm</location>
    </subcellularLocation>
</comment>
<evidence type="ECO:0000256" key="1">
    <source>
        <dbReference type="ARBA" id="ARBA00004496"/>
    </source>
</evidence>
<evidence type="ECO:0000256" key="6">
    <source>
        <dbReference type="ARBA" id="ARBA00022630"/>
    </source>
</evidence>
<dbReference type="InterPro" id="IPR050151">
    <property type="entry name" value="Class-I_Pyr_Nuc-Dis_Oxidored"/>
</dbReference>
<feature type="binding site" evidence="15">
    <location>
        <begin position="289"/>
        <end position="296"/>
    </location>
    <ligand>
        <name>NAD(+)</name>
        <dbReference type="ChEBI" id="CHEBI:57540"/>
    </ligand>
</feature>
<dbReference type="SUPFAM" id="SSF51905">
    <property type="entry name" value="FAD/NAD(P)-binding domain"/>
    <property type="match status" value="1"/>
</dbReference>
<keyword evidence="6 17" id="KW-0285">Flavoprotein</keyword>
<evidence type="ECO:0000256" key="14">
    <source>
        <dbReference type="PIRSR" id="PIRSR000350-2"/>
    </source>
</evidence>
<evidence type="ECO:0000259" key="18">
    <source>
        <dbReference type="PROSITE" id="PS50968"/>
    </source>
</evidence>
<feature type="binding site" evidence="15">
    <location>
        <position position="380"/>
    </location>
    <ligand>
        <name>NAD(+)</name>
        <dbReference type="ChEBI" id="CHEBI:57540"/>
    </ligand>
</feature>
<evidence type="ECO:0000256" key="15">
    <source>
        <dbReference type="PIRSR" id="PIRSR000350-3"/>
    </source>
</evidence>
<keyword evidence="20" id="KW-1185">Reference proteome</keyword>
<dbReference type="Gene3D" id="2.40.50.100">
    <property type="match status" value="1"/>
</dbReference>
<dbReference type="GO" id="GO:0006103">
    <property type="term" value="P:2-oxoglutarate metabolic process"/>
    <property type="evidence" value="ECO:0007669"/>
    <property type="project" value="TreeGrafter"/>
</dbReference>
<sequence length="576" mass="62714">MLLDIKLEKLSGHANSGKVGKVHVNINDNIEFGDEILEVESNKGNSTIVSNASGIVKSIEVETGDTVKKGEVLVRIEGEVKKEDNTKSKPKTNKSTNTFNYMGNLMKPKKEEVDRDITIIGAGPGGYVAAIQAAKMGAKVAIIEKERVGGTCLNWGCIPTKAFVTSAKTYKDIRKAENFGLYAENVSANMKKIVERKNGIVKELTNGIEYLMENNNISLYKGKGEIVDNNTIFVKEGNKEVTINTENIILATGSKVSRIPIPGIDSSNILTSKEILDLEEIPKKLIIVGGGVIGMEFAFLFNNFGVDVTVVEYANSILDSLDKDIKEEISDIAKEEGIKIYSSSRVEEIMDTEDNQSIVVFKKEEKKHYITGDTILLSVGRHPNIGGVDLEKYGIQRNDNKRGIKVNEKMQTSIPNIYAIGDVTDKIQLAHVASHQGIVAVENILGKDIKMDYNTIPSAIFTDPEIAVVGLSEKEAQNKGIEVIIGKFPFGANGKALTLGEAKGFVKIIKEKESDKIIGGAIIGPHATDLIHEIAVAIKNNLRDIDLINTIHAHPTTAESIHEAILASTKNGSIHN</sequence>
<organism evidence="19 20">
    <name type="scientific">Anaeromonas frigoriresistens</name>
    <dbReference type="NCBI Taxonomy" id="2683708"/>
    <lineage>
        <taxon>Bacteria</taxon>
        <taxon>Bacillati</taxon>
        <taxon>Bacillota</taxon>
        <taxon>Tissierellia</taxon>
        <taxon>Tissierellales</taxon>
        <taxon>Thermohalobacteraceae</taxon>
        <taxon>Anaeromonas</taxon>
    </lineage>
</organism>
<keyword evidence="10 15" id="KW-0520">NAD</keyword>
<dbReference type="PROSITE" id="PS50968">
    <property type="entry name" value="BIOTINYL_LIPOYL"/>
    <property type="match status" value="1"/>
</dbReference>
<feature type="binding site" evidence="15">
    <location>
        <position position="224"/>
    </location>
    <ligand>
        <name>FAD</name>
        <dbReference type="ChEBI" id="CHEBI:57692"/>
    </ligand>
</feature>
<evidence type="ECO:0000256" key="17">
    <source>
        <dbReference type="RuleBase" id="RU003692"/>
    </source>
</evidence>
<dbReference type="Pfam" id="PF00364">
    <property type="entry name" value="Biotin_lipoyl"/>
    <property type="match status" value="1"/>
</dbReference>
<dbReference type="AlphaFoldDB" id="A0A942Z5N8"/>
<dbReference type="InterPro" id="IPR011053">
    <property type="entry name" value="Single_hybrid_motif"/>
</dbReference>
<dbReference type="GO" id="GO:0005737">
    <property type="term" value="C:cytoplasm"/>
    <property type="evidence" value="ECO:0007669"/>
    <property type="project" value="UniProtKB-SubCell"/>
</dbReference>
<dbReference type="Pfam" id="PF07992">
    <property type="entry name" value="Pyr_redox_2"/>
    <property type="match status" value="1"/>
</dbReference>
<keyword evidence="5" id="KW-0963">Cytoplasm</keyword>
<dbReference type="PANTHER" id="PTHR22912">
    <property type="entry name" value="DISULFIDE OXIDOREDUCTASE"/>
    <property type="match status" value="1"/>
</dbReference>
<evidence type="ECO:0000256" key="10">
    <source>
        <dbReference type="ARBA" id="ARBA00023027"/>
    </source>
</evidence>
<dbReference type="InterPro" id="IPR023753">
    <property type="entry name" value="FAD/NAD-binding_dom"/>
</dbReference>
<keyword evidence="12 17" id="KW-0676">Redox-active center</keyword>
<dbReference type="PANTHER" id="PTHR22912:SF217">
    <property type="entry name" value="DIHYDROLIPOYL DEHYDROGENASE"/>
    <property type="match status" value="1"/>
</dbReference>
<evidence type="ECO:0000256" key="5">
    <source>
        <dbReference type="ARBA" id="ARBA00022490"/>
    </source>
</evidence>